<evidence type="ECO:0000256" key="4">
    <source>
        <dbReference type="ARBA" id="ARBA00022723"/>
    </source>
</evidence>
<evidence type="ECO:0000256" key="2">
    <source>
        <dbReference type="ARBA" id="ARBA00022649"/>
    </source>
</evidence>
<dbReference type="GO" id="GO:0004518">
    <property type="term" value="F:nuclease activity"/>
    <property type="evidence" value="ECO:0007669"/>
    <property type="project" value="UniProtKB-KW"/>
</dbReference>
<dbReference type="GO" id="GO:0016787">
    <property type="term" value="F:hydrolase activity"/>
    <property type="evidence" value="ECO:0007669"/>
    <property type="project" value="UniProtKB-KW"/>
</dbReference>
<evidence type="ECO:0000259" key="8">
    <source>
        <dbReference type="Pfam" id="PF01850"/>
    </source>
</evidence>
<dbReference type="PANTHER" id="PTHR33653">
    <property type="entry name" value="RIBONUCLEASE VAPC2"/>
    <property type="match status" value="1"/>
</dbReference>
<dbReference type="OrthoDB" id="9796690at2"/>
<evidence type="ECO:0000256" key="1">
    <source>
        <dbReference type="ARBA" id="ARBA00001946"/>
    </source>
</evidence>
<dbReference type="InterPro" id="IPR050556">
    <property type="entry name" value="Type_II_TA_system_RNase"/>
</dbReference>
<reference evidence="9 10" key="1">
    <citation type="submission" date="2017-02" db="EMBL/GenBank/DDBJ databases">
        <title>Whole genome sequencing of Metallibacterium scheffleri DSM 24874 (T).</title>
        <authorList>
            <person name="Kumar S."/>
            <person name="Patil P."/>
            <person name="Patil P.B."/>
        </authorList>
    </citation>
    <scope>NUCLEOTIDE SEQUENCE [LARGE SCALE GENOMIC DNA]</scope>
    <source>
        <strain evidence="9 10">DSM 24874</strain>
    </source>
</reference>
<dbReference type="PANTHER" id="PTHR33653:SF1">
    <property type="entry name" value="RIBONUCLEASE VAPC2"/>
    <property type="match status" value="1"/>
</dbReference>
<gene>
    <name evidence="9" type="ORF">B1806_10215</name>
</gene>
<comment type="cofactor">
    <cofactor evidence="1">
        <name>Mg(2+)</name>
        <dbReference type="ChEBI" id="CHEBI:18420"/>
    </cofactor>
</comment>
<evidence type="ECO:0000256" key="6">
    <source>
        <dbReference type="ARBA" id="ARBA00022842"/>
    </source>
</evidence>
<comment type="similarity">
    <text evidence="7">Belongs to the PINc/VapC protein family.</text>
</comment>
<feature type="domain" description="PIN" evidence="8">
    <location>
        <begin position="6"/>
        <end position="112"/>
    </location>
</feature>
<dbReference type="InterPro" id="IPR029060">
    <property type="entry name" value="PIN-like_dom_sf"/>
</dbReference>
<protein>
    <recommendedName>
        <fullName evidence="8">PIN domain-containing protein</fullName>
    </recommendedName>
</protein>
<evidence type="ECO:0000313" key="10">
    <source>
        <dbReference type="Proteomes" id="UP000307749"/>
    </source>
</evidence>
<keyword evidence="3" id="KW-0540">Nuclease</keyword>
<evidence type="ECO:0000256" key="3">
    <source>
        <dbReference type="ARBA" id="ARBA00022722"/>
    </source>
</evidence>
<dbReference type="STRING" id="993689.GCA_002077135_01373"/>
<dbReference type="InterPro" id="IPR002716">
    <property type="entry name" value="PIN_dom"/>
</dbReference>
<keyword evidence="2" id="KW-1277">Toxin-antitoxin system</keyword>
<evidence type="ECO:0000313" key="9">
    <source>
        <dbReference type="EMBL" id="THD09780.1"/>
    </source>
</evidence>
<proteinExistence type="inferred from homology"/>
<evidence type="ECO:0000256" key="5">
    <source>
        <dbReference type="ARBA" id="ARBA00022801"/>
    </source>
</evidence>
<dbReference type="AlphaFoldDB" id="A0A4S3KM11"/>
<keyword evidence="6" id="KW-0460">Magnesium</keyword>
<dbReference type="Pfam" id="PF01850">
    <property type="entry name" value="PIN"/>
    <property type="match status" value="1"/>
</dbReference>
<dbReference type="GO" id="GO:0046872">
    <property type="term" value="F:metal ion binding"/>
    <property type="evidence" value="ECO:0007669"/>
    <property type="project" value="UniProtKB-KW"/>
</dbReference>
<comment type="caution">
    <text evidence="9">The sequence shown here is derived from an EMBL/GenBank/DDBJ whole genome shotgun (WGS) entry which is preliminary data.</text>
</comment>
<name>A0A4S3KM11_9GAMM</name>
<dbReference type="SUPFAM" id="SSF88723">
    <property type="entry name" value="PIN domain-like"/>
    <property type="match status" value="1"/>
</dbReference>
<accession>A0A4S3KM11</accession>
<dbReference type="EMBL" id="MWQO01000036">
    <property type="protein sequence ID" value="THD09780.1"/>
    <property type="molecule type" value="Genomic_DNA"/>
</dbReference>
<dbReference type="Proteomes" id="UP000307749">
    <property type="component" value="Unassembled WGS sequence"/>
</dbReference>
<keyword evidence="5" id="KW-0378">Hydrolase</keyword>
<organism evidence="9 10">
    <name type="scientific">Metallibacterium scheffleri</name>
    <dbReference type="NCBI Taxonomy" id="993689"/>
    <lineage>
        <taxon>Bacteria</taxon>
        <taxon>Pseudomonadati</taxon>
        <taxon>Pseudomonadota</taxon>
        <taxon>Gammaproteobacteria</taxon>
        <taxon>Lysobacterales</taxon>
        <taxon>Rhodanobacteraceae</taxon>
        <taxon>Metallibacterium</taxon>
    </lineage>
</organism>
<keyword evidence="4" id="KW-0479">Metal-binding</keyword>
<evidence type="ECO:0000256" key="7">
    <source>
        <dbReference type="ARBA" id="ARBA00038093"/>
    </source>
</evidence>
<keyword evidence="10" id="KW-1185">Reference proteome</keyword>
<sequence length="122" mass="13313">MKGEPHALLNRLAALAPNRLHMSGIVLSELLYGAEKSQRAAQVRSALDIVTQGFSALPFEAADAEAYGRIRAVLERKGASIGPLDLLIAAQAVAHNLVLVTDNLREFRRVPGLRCENWTRSQ</sequence>
<dbReference type="Gene3D" id="3.40.50.1010">
    <property type="entry name" value="5'-nuclease"/>
    <property type="match status" value="1"/>
</dbReference>